<sequence length="69" mass="7730">MLQTDAGICWCDTNQSGEYYVTALVADDYTQAILERIRNVVFTLTAPGPEDFDSYALQIWSAIVLTFGF</sequence>
<dbReference type="EMBL" id="DTLI01000071">
    <property type="protein sequence ID" value="HHS51809.1"/>
    <property type="molecule type" value="Genomic_DNA"/>
</dbReference>
<organism evidence="1">
    <name type="scientific">candidate division WOR-3 bacterium</name>
    <dbReference type="NCBI Taxonomy" id="2052148"/>
    <lineage>
        <taxon>Bacteria</taxon>
        <taxon>Bacteria division WOR-3</taxon>
    </lineage>
</organism>
<evidence type="ECO:0000313" key="1">
    <source>
        <dbReference type="EMBL" id="HHS51809.1"/>
    </source>
</evidence>
<name>A0A7C6A956_UNCW3</name>
<reference evidence="1" key="1">
    <citation type="journal article" date="2020" name="mSystems">
        <title>Genome- and Community-Level Interaction Insights into Carbon Utilization and Element Cycling Functions of Hydrothermarchaeota in Hydrothermal Sediment.</title>
        <authorList>
            <person name="Zhou Z."/>
            <person name="Liu Y."/>
            <person name="Xu W."/>
            <person name="Pan J."/>
            <person name="Luo Z.H."/>
            <person name="Li M."/>
        </authorList>
    </citation>
    <scope>NUCLEOTIDE SEQUENCE [LARGE SCALE GENOMIC DNA]</scope>
    <source>
        <strain evidence="1">SpSt-876</strain>
    </source>
</reference>
<proteinExistence type="predicted"/>
<comment type="caution">
    <text evidence="1">The sequence shown here is derived from an EMBL/GenBank/DDBJ whole genome shotgun (WGS) entry which is preliminary data.</text>
</comment>
<protein>
    <submittedName>
        <fullName evidence="1">Uncharacterized protein</fullName>
    </submittedName>
</protein>
<gene>
    <name evidence="1" type="ORF">ENW73_02935</name>
</gene>
<accession>A0A7C6A956</accession>
<dbReference type="AlphaFoldDB" id="A0A7C6A956"/>